<evidence type="ECO:0000313" key="1">
    <source>
        <dbReference type="EMBL" id="MFC4135732.1"/>
    </source>
</evidence>
<dbReference type="EMBL" id="JBHSAY010000024">
    <property type="protein sequence ID" value="MFC4135732.1"/>
    <property type="molecule type" value="Genomic_DNA"/>
</dbReference>
<gene>
    <name evidence="1" type="ORF">ACFOZ4_34405</name>
</gene>
<proteinExistence type="predicted"/>
<dbReference type="Proteomes" id="UP001595816">
    <property type="component" value="Unassembled WGS sequence"/>
</dbReference>
<reference evidence="2" key="1">
    <citation type="journal article" date="2019" name="Int. J. Syst. Evol. Microbiol.">
        <title>The Global Catalogue of Microorganisms (GCM) 10K type strain sequencing project: providing services to taxonomists for standard genome sequencing and annotation.</title>
        <authorList>
            <consortium name="The Broad Institute Genomics Platform"/>
            <consortium name="The Broad Institute Genome Sequencing Center for Infectious Disease"/>
            <person name="Wu L."/>
            <person name="Ma J."/>
        </authorList>
    </citation>
    <scope>NUCLEOTIDE SEQUENCE [LARGE SCALE GENOMIC DNA]</scope>
    <source>
        <strain evidence="2">CGMCC 4.7289</strain>
    </source>
</reference>
<dbReference type="RefSeq" id="WP_253760715.1">
    <property type="nucleotide sequence ID" value="NZ_JAMZDZ010000001.1"/>
</dbReference>
<organism evidence="1 2">
    <name type="scientific">Hamadaea flava</name>
    <dbReference type="NCBI Taxonomy" id="1742688"/>
    <lineage>
        <taxon>Bacteria</taxon>
        <taxon>Bacillati</taxon>
        <taxon>Actinomycetota</taxon>
        <taxon>Actinomycetes</taxon>
        <taxon>Micromonosporales</taxon>
        <taxon>Micromonosporaceae</taxon>
        <taxon>Hamadaea</taxon>
    </lineage>
</organism>
<evidence type="ECO:0000313" key="2">
    <source>
        <dbReference type="Proteomes" id="UP001595816"/>
    </source>
</evidence>
<comment type="caution">
    <text evidence="1">The sequence shown here is derived from an EMBL/GenBank/DDBJ whole genome shotgun (WGS) entry which is preliminary data.</text>
</comment>
<protein>
    <submittedName>
        <fullName evidence="1">Uncharacterized protein</fullName>
    </submittedName>
</protein>
<name>A0ABV8LZ90_9ACTN</name>
<accession>A0ABV8LZ90</accession>
<sequence length="134" mass="14371">MINLDTALAPFQDPAAHAGWSGEQAKKAADMAAAEAGYAVTWEPGDEEWVLLADDTAYQAMVSVRYPLALATPTAAVYLRGGEVPLTLIEITDFLAEDLEATPELLTMTVLPYGWADDFDPGAFCANDLFVESV</sequence>
<keyword evidence="2" id="KW-1185">Reference proteome</keyword>